<organism evidence="2 3">
    <name type="scientific">Sphingomonas echinoides</name>
    <dbReference type="NCBI Taxonomy" id="59803"/>
    <lineage>
        <taxon>Bacteria</taxon>
        <taxon>Pseudomonadati</taxon>
        <taxon>Pseudomonadota</taxon>
        <taxon>Alphaproteobacteria</taxon>
        <taxon>Sphingomonadales</taxon>
        <taxon>Sphingomonadaceae</taxon>
        <taxon>Sphingomonas</taxon>
    </lineage>
</organism>
<reference evidence="2 3" key="1">
    <citation type="submission" date="2023-11" db="EMBL/GenBank/DDBJ databases">
        <title>MicrobeMod: A computational toolkit for identifying prokaryotic methylation and restriction-modification with nanopore sequencing.</title>
        <authorList>
            <person name="Crits-Christoph A."/>
            <person name="Kang S.C."/>
            <person name="Lee H."/>
            <person name="Ostrov N."/>
        </authorList>
    </citation>
    <scope>NUCLEOTIDE SEQUENCE [LARGE SCALE GENOMIC DNA]</scope>
    <source>
        <strain evidence="2 3">ATCC 14820</strain>
    </source>
</reference>
<name>A0ABU4PGN8_9SPHN</name>
<dbReference type="RefSeq" id="WP_010405238.1">
    <property type="nucleotide sequence ID" value="NZ_JAWXXV010000001.1"/>
</dbReference>
<dbReference type="Pfam" id="PF11902">
    <property type="entry name" value="DUF3422"/>
    <property type="match status" value="1"/>
</dbReference>
<evidence type="ECO:0000313" key="3">
    <source>
        <dbReference type="Proteomes" id="UP001279660"/>
    </source>
</evidence>
<dbReference type="Proteomes" id="UP001279660">
    <property type="component" value="Unassembled WGS sequence"/>
</dbReference>
<gene>
    <name evidence="2" type="ORF">SIL82_03825</name>
</gene>
<dbReference type="InterPro" id="IPR021830">
    <property type="entry name" value="DUF3422"/>
</dbReference>
<keyword evidence="1" id="KW-1133">Transmembrane helix</keyword>
<proteinExistence type="predicted"/>
<evidence type="ECO:0000256" key="1">
    <source>
        <dbReference type="SAM" id="Phobius"/>
    </source>
</evidence>
<keyword evidence="3" id="KW-1185">Reference proteome</keyword>
<accession>A0ABU4PGN8</accession>
<dbReference type="EMBL" id="JAWXXV010000001">
    <property type="protein sequence ID" value="MDX5983376.1"/>
    <property type="molecule type" value="Genomic_DNA"/>
</dbReference>
<feature type="transmembrane region" description="Helical" evidence="1">
    <location>
        <begin position="393"/>
        <end position="410"/>
    </location>
</feature>
<comment type="caution">
    <text evidence="2">The sequence shown here is derived from an EMBL/GenBank/DDBJ whole genome shotgun (WGS) entry which is preliminary data.</text>
</comment>
<feature type="transmembrane region" description="Helical" evidence="1">
    <location>
        <begin position="366"/>
        <end position="387"/>
    </location>
</feature>
<evidence type="ECO:0000313" key="2">
    <source>
        <dbReference type="EMBL" id="MDX5983376.1"/>
    </source>
</evidence>
<keyword evidence="1" id="KW-0472">Membrane</keyword>
<protein>
    <submittedName>
        <fullName evidence="2">DUF3422 domain-containing protein</fullName>
    </submittedName>
</protein>
<keyword evidence="1" id="KW-0812">Transmembrane</keyword>
<sequence>MQDLNTHSHPLRAALSEEMHVRRLPRFAAPCRLMQIVSVLGEAGAGGAAAHFDAIALRHGLGFAPASKYAVVALAGMTLVLERHTEFASYTFIREGAFDQPFTPDLFDPIAGEILADMPGDVIRATQIAVYPPGTPPPDDAALDTLFSPDALILCEVAGGKATVMSDFRLNPDGFGRLLVLDHGLLRDEPAQLVLRLQELGNYRNMALLGLPLAQRLTPDVTRLEARLAVLTGAVSERVSQDDTLLDELTYLSAELARLVAETRYRMSATRAYAQLSLDRLHTLGIGAIPGYQTLADFTERRLTPAVRTCDSFSARLDDLQQRAAWTSSLLRTRIDIALAKQNRDLLTSMDTRTHLQLRLQQTVEGLSVVAISYYAVALVGYLAGPAHAWKDWVMAAAVPVVFTAAWLFARRLRRGLAE</sequence>